<sequence>MKVLIVCLALCAVVMSERCQQTNDCKLTLCSTGASIMCIRGECTCTTSSGSTCTTAQDCHVECHDRDSHCIDGRCHCRHGGNSQNFGR</sequence>
<comment type="caution">
    <text evidence="2">The sequence shown here is derived from an EMBL/GenBank/DDBJ whole genome shotgun (WGS) entry which is preliminary data.</text>
</comment>
<feature type="chain" id="PRO_5035772105" evidence="1">
    <location>
        <begin position="17"/>
        <end position="88"/>
    </location>
</feature>
<proteinExistence type="predicted"/>
<dbReference type="OrthoDB" id="10428424at2759"/>
<gene>
    <name evidence="2" type="ORF">MEDL_29770</name>
</gene>
<evidence type="ECO:0000256" key="1">
    <source>
        <dbReference type="SAM" id="SignalP"/>
    </source>
</evidence>
<dbReference type="Proteomes" id="UP000683360">
    <property type="component" value="Unassembled WGS sequence"/>
</dbReference>
<dbReference type="GO" id="GO:0006508">
    <property type="term" value="P:proteolysis"/>
    <property type="evidence" value="ECO:0007669"/>
    <property type="project" value="UniProtKB-KW"/>
</dbReference>
<keyword evidence="2" id="KW-0378">Hydrolase</keyword>
<name>A0A8S3S6V3_MYTED</name>
<reference evidence="2" key="1">
    <citation type="submission" date="2021-03" db="EMBL/GenBank/DDBJ databases">
        <authorList>
            <person name="Bekaert M."/>
        </authorList>
    </citation>
    <scope>NUCLEOTIDE SEQUENCE</scope>
</reference>
<feature type="signal peptide" evidence="1">
    <location>
        <begin position="1"/>
        <end position="16"/>
    </location>
</feature>
<dbReference type="AlphaFoldDB" id="A0A8S3S6V3"/>
<keyword evidence="3" id="KW-1185">Reference proteome</keyword>
<accession>A0A8S3S6V3</accession>
<evidence type="ECO:0000313" key="2">
    <source>
        <dbReference type="EMBL" id="CAG2216009.1"/>
    </source>
</evidence>
<organism evidence="2 3">
    <name type="scientific">Mytilus edulis</name>
    <name type="common">Blue mussel</name>
    <dbReference type="NCBI Taxonomy" id="6550"/>
    <lineage>
        <taxon>Eukaryota</taxon>
        <taxon>Metazoa</taxon>
        <taxon>Spiralia</taxon>
        <taxon>Lophotrochozoa</taxon>
        <taxon>Mollusca</taxon>
        <taxon>Bivalvia</taxon>
        <taxon>Autobranchia</taxon>
        <taxon>Pteriomorphia</taxon>
        <taxon>Mytilida</taxon>
        <taxon>Mytiloidea</taxon>
        <taxon>Mytilidae</taxon>
        <taxon>Mytilinae</taxon>
        <taxon>Mytilus</taxon>
    </lineage>
</organism>
<protein>
    <submittedName>
        <fullName evidence="2">Serine protease E</fullName>
    </submittedName>
</protein>
<keyword evidence="1" id="KW-0732">Signal</keyword>
<evidence type="ECO:0000313" key="3">
    <source>
        <dbReference type="Proteomes" id="UP000683360"/>
    </source>
</evidence>
<dbReference type="EMBL" id="CAJPWZ010001462">
    <property type="protein sequence ID" value="CAG2216009.1"/>
    <property type="molecule type" value="Genomic_DNA"/>
</dbReference>
<keyword evidence="2" id="KW-0645">Protease</keyword>
<dbReference type="GO" id="GO:0008233">
    <property type="term" value="F:peptidase activity"/>
    <property type="evidence" value="ECO:0007669"/>
    <property type="project" value="UniProtKB-KW"/>
</dbReference>